<comment type="caution">
    <text evidence="1">The sequence shown here is derived from an EMBL/GenBank/DDBJ whole genome shotgun (WGS) entry which is preliminary data.</text>
</comment>
<dbReference type="GO" id="GO:0016853">
    <property type="term" value="F:isomerase activity"/>
    <property type="evidence" value="ECO:0007669"/>
    <property type="project" value="UniProtKB-KW"/>
</dbReference>
<dbReference type="AlphaFoldDB" id="A0A838XK21"/>
<dbReference type="Pfam" id="PF00378">
    <property type="entry name" value="ECH_1"/>
    <property type="match status" value="1"/>
</dbReference>
<gene>
    <name evidence="1" type="ORF">H1W00_11625</name>
</gene>
<keyword evidence="1" id="KW-0413">Isomerase</keyword>
<evidence type="ECO:0000313" key="1">
    <source>
        <dbReference type="EMBL" id="MBA4609128.1"/>
    </source>
</evidence>
<dbReference type="PANTHER" id="PTHR11941:SF54">
    <property type="entry name" value="ENOYL-COA HYDRATASE, MITOCHONDRIAL"/>
    <property type="match status" value="1"/>
</dbReference>
<sequence length="261" mass="28556">MRGRRTGRRHPAGAAVSAAIAVEHHADRVVATLNRPEVRNAIDLQTSEELHELCACLESDPKVLLLTGAGGIFAAGADINQMRERRRDDALRGINSRAFSRLQRLPMPTIALVDGYALGGGAELAYACDFRIGTTSARFGNPEPGLGIIASAGGTWRLREIVAEPVAKEILLAGRVLDADEARRAGLLNEVVERDELVPAGHRWADRITRQVPLAVRLTKAVFHSPREAHPFVDDVAQAVLFETDEKFERMTAFLERKKTS</sequence>
<dbReference type="GO" id="GO:0006635">
    <property type="term" value="P:fatty acid beta-oxidation"/>
    <property type="evidence" value="ECO:0007669"/>
    <property type="project" value="TreeGrafter"/>
</dbReference>
<organism evidence="1 2">
    <name type="scientific">Aeromicrobium phoceense</name>
    <dbReference type="NCBI Taxonomy" id="2754045"/>
    <lineage>
        <taxon>Bacteria</taxon>
        <taxon>Bacillati</taxon>
        <taxon>Actinomycetota</taxon>
        <taxon>Actinomycetes</taxon>
        <taxon>Propionibacteriales</taxon>
        <taxon>Nocardioidaceae</taxon>
        <taxon>Aeromicrobium</taxon>
    </lineage>
</organism>
<name>A0A838XK21_9ACTN</name>
<dbReference type="PANTHER" id="PTHR11941">
    <property type="entry name" value="ENOYL-COA HYDRATASE-RELATED"/>
    <property type="match status" value="1"/>
</dbReference>
<reference evidence="1 2" key="1">
    <citation type="submission" date="2020-07" db="EMBL/GenBank/DDBJ databases">
        <title>Draft genome and description of Aeromicrobium phoceense strain Marseille-Q0843 isolated from healthy skin swab.</title>
        <authorList>
            <person name="Boxberger M."/>
            <person name="La Scola B."/>
        </authorList>
    </citation>
    <scope>NUCLEOTIDE SEQUENCE [LARGE SCALE GENOMIC DNA]</scope>
    <source>
        <strain evidence="1 2">Marseille-Q0843</strain>
    </source>
</reference>
<dbReference type="EMBL" id="JACEOG010000001">
    <property type="protein sequence ID" value="MBA4609128.1"/>
    <property type="molecule type" value="Genomic_DNA"/>
</dbReference>
<dbReference type="InterPro" id="IPR001753">
    <property type="entry name" value="Enoyl-CoA_hydra/iso"/>
</dbReference>
<protein>
    <submittedName>
        <fullName evidence="1">Enoyl-CoA hydratase/isomerase family protein</fullName>
    </submittedName>
</protein>
<evidence type="ECO:0000313" key="2">
    <source>
        <dbReference type="Proteomes" id="UP000550354"/>
    </source>
</evidence>
<proteinExistence type="predicted"/>
<dbReference type="InterPro" id="IPR029045">
    <property type="entry name" value="ClpP/crotonase-like_dom_sf"/>
</dbReference>
<dbReference type="Gene3D" id="3.90.226.10">
    <property type="entry name" value="2-enoyl-CoA Hydratase, Chain A, domain 1"/>
    <property type="match status" value="1"/>
</dbReference>
<dbReference type="CDD" id="cd06558">
    <property type="entry name" value="crotonase-like"/>
    <property type="match status" value="1"/>
</dbReference>
<accession>A0A838XK21</accession>
<keyword evidence="2" id="KW-1185">Reference proteome</keyword>
<dbReference type="Proteomes" id="UP000550354">
    <property type="component" value="Unassembled WGS sequence"/>
</dbReference>
<dbReference type="SUPFAM" id="SSF52096">
    <property type="entry name" value="ClpP/crotonase"/>
    <property type="match status" value="1"/>
</dbReference>